<keyword evidence="8" id="KW-1185">Reference proteome</keyword>
<evidence type="ECO:0000256" key="3">
    <source>
        <dbReference type="ARBA" id="ARBA00013368"/>
    </source>
</evidence>
<evidence type="ECO:0000313" key="8">
    <source>
        <dbReference type="Proteomes" id="UP000216498"/>
    </source>
</evidence>
<evidence type="ECO:0000256" key="5">
    <source>
        <dbReference type="SAM" id="MobiDB-lite"/>
    </source>
</evidence>
<dbReference type="AlphaFoldDB" id="A0A265NDX9"/>
<dbReference type="PANTHER" id="PTHR32114">
    <property type="entry name" value="ABC TRANSPORTER ABCH.3"/>
    <property type="match status" value="1"/>
</dbReference>
<feature type="region of interest" description="Disordered" evidence="5">
    <location>
        <begin position="709"/>
        <end position="739"/>
    </location>
</feature>
<dbReference type="Pfam" id="PF13476">
    <property type="entry name" value="AAA_23"/>
    <property type="match status" value="1"/>
</dbReference>
<evidence type="ECO:0000256" key="4">
    <source>
        <dbReference type="SAM" id="Coils"/>
    </source>
</evidence>
<feature type="coiled-coil region" evidence="4">
    <location>
        <begin position="769"/>
        <end position="849"/>
    </location>
</feature>
<keyword evidence="7" id="KW-0540">Nuclease</keyword>
<feature type="region of interest" description="Disordered" evidence="5">
    <location>
        <begin position="337"/>
        <end position="382"/>
    </location>
</feature>
<feature type="domain" description="Rad50/SbcC-type AAA" evidence="6">
    <location>
        <begin position="5"/>
        <end position="199"/>
    </location>
</feature>
<name>A0A265NDX9_9BACI</name>
<comment type="subunit">
    <text evidence="2">Heterodimer of SbcC and SbcD.</text>
</comment>
<dbReference type="GO" id="GO:0016887">
    <property type="term" value="F:ATP hydrolysis activity"/>
    <property type="evidence" value="ECO:0007669"/>
    <property type="project" value="InterPro"/>
</dbReference>
<evidence type="ECO:0000313" key="7">
    <source>
        <dbReference type="EMBL" id="OZU89664.1"/>
    </source>
</evidence>
<sequence length="1030" mass="119525">MKPLKLTMTAFGPYKNTETVDFSELEASNLFVISGNTGAGKTTIFDGICFALYGSASGSDREDNRMLRSHFAEDDIHTSVELEFELHGRIYRILRQLGHVKKGNKSKTGERYEFYEKADGREVPCVDRQMVSEINSKVEAIIGLTQDQFKQIVMLPQGEFRKLLTSETENKEAILRRLFKTESYKQMSELLKNKKSAVEQDFNQVKHVRDNYIQHIGQGLPQREDSQLFQVLSAEHYNTGQVISGLEEEIQFYLNQMELDRKTYEKAYNQHSKKQSEFHQAKALNERFEELENKENRLKDLQNQTSVYTEKERKLQAAERAGRIEFYEKQAKNWRNEEDVKSKQVEETSRIKKTSDERLLNTEKNYQEEEKKRDLREETSKKLDRLQEHLPVVKDIDERKKQLEELMRKGKKTAGDLEKMKSDISQKNKTSDENDEKIKHFDEKVSQLPDKKMRLQEMGNQVNLLNSYIDLKKKQVVLERNVLKREQDYDKLNNEYRQMEKAWLNNQAIVLANHLHDGEACPVCGSLEHPNKAAAGDDGLTKEQLEASKKKQEEKYQLLSDAKIELKANRNSIEDKEKEIVNLQIPLEDVEAFNDNLIKAGGELKQEVIQLKKMQEELGKLKDFQAQLTKDIKQLEPKKEQLENTYHEQINTYQTSQAVYQERLKNIPEEARVLAELERQISETKEQKVKLEKAWEEVQKMLQKAKEEQTKAASDEVHANKQLLETKEKRESAENEFKEGLKKAEFESEEAYQHAKMPESDQQKGKEEILHFNQQLSALNQQVIELKETLKEKTRVDLDNQQQELDNLKKAYELALNKLNLSKENHAEAIKLKENIIHANEQAAEHEKQLSMITDLYDVIRGNNSQKISFERYLQIEYLEQIIEAANGRLRRLSNGQFYLIRSERQESRGKQSGLSLDVYDAYTGQTRDVKTLSGGEKFNASLSLALGMSDVIQSFQGNIAIDTMFIDEGFGSLDEEALTKSIDTLIELQQSGRMIGVISHVQELKAMFPAILEVKKTKEGFSRTNFMVK</sequence>
<reference evidence="7 8" key="1">
    <citation type="submission" date="2017-08" db="EMBL/GenBank/DDBJ databases">
        <title>Virgibacillus indicus sp. nov. and Virgibacillus profoundi sp. nov, two moderately halophilic bacteria isolated from marine sediment by using the Microfluidic Streak Plate.</title>
        <authorList>
            <person name="Xu B."/>
            <person name="Hu B."/>
            <person name="Wang J."/>
            <person name="Zhu Y."/>
            <person name="Huang L."/>
            <person name="Du W."/>
            <person name="Huang Y."/>
        </authorList>
    </citation>
    <scope>NUCLEOTIDE SEQUENCE [LARGE SCALE GENOMIC DNA]</scope>
    <source>
        <strain evidence="7 8">IO3-P2-C2</strain>
    </source>
</reference>
<keyword evidence="4" id="KW-0175">Coiled coil</keyword>
<evidence type="ECO:0000256" key="1">
    <source>
        <dbReference type="ARBA" id="ARBA00006930"/>
    </source>
</evidence>
<dbReference type="OrthoDB" id="9795626at2"/>
<organism evidence="7 8">
    <name type="scientific">Virgibacillus indicus</name>
    <dbReference type="NCBI Taxonomy" id="2024554"/>
    <lineage>
        <taxon>Bacteria</taxon>
        <taxon>Bacillati</taxon>
        <taxon>Bacillota</taxon>
        <taxon>Bacilli</taxon>
        <taxon>Bacillales</taxon>
        <taxon>Bacillaceae</taxon>
        <taxon>Virgibacillus</taxon>
    </lineage>
</organism>
<gene>
    <name evidence="7" type="ORF">CIL03_00555</name>
</gene>
<dbReference type="RefSeq" id="WP_094883265.1">
    <property type="nucleotide sequence ID" value="NZ_NPMS01000001.1"/>
</dbReference>
<dbReference type="Gene3D" id="3.40.50.300">
    <property type="entry name" value="P-loop containing nucleotide triphosphate hydrolases"/>
    <property type="match status" value="2"/>
</dbReference>
<feature type="coiled-coil region" evidence="4">
    <location>
        <begin position="542"/>
        <end position="579"/>
    </location>
</feature>
<dbReference type="EMBL" id="NPMS01000001">
    <property type="protein sequence ID" value="OZU89664.1"/>
    <property type="molecule type" value="Genomic_DNA"/>
</dbReference>
<accession>A0A265NDX9</accession>
<dbReference type="GO" id="GO:0004527">
    <property type="term" value="F:exonuclease activity"/>
    <property type="evidence" value="ECO:0007669"/>
    <property type="project" value="UniProtKB-KW"/>
</dbReference>
<keyword evidence="7" id="KW-0378">Hydrolase</keyword>
<proteinExistence type="inferred from homology"/>
<dbReference type="GO" id="GO:0006302">
    <property type="term" value="P:double-strand break repair"/>
    <property type="evidence" value="ECO:0007669"/>
    <property type="project" value="InterPro"/>
</dbReference>
<evidence type="ECO:0000256" key="2">
    <source>
        <dbReference type="ARBA" id="ARBA00011322"/>
    </source>
</evidence>
<dbReference type="InterPro" id="IPR027417">
    <property type="entry name" value="P-loop_NTPase"/>
</dbReference>
<comment type="similarity">
    <text evidence="1">Belongs to the SMC family. SbcC subfamily.</text>
</comment>
<dbReference type="PANTHER" id="PTHR32114:SF2">
    <property type="entry name" value="ABC TRANSPORTER ABCH.3"/>
    <property type="match status" value="1"/>
</dbReference>
<dbReference type="Pfam" id="PF13558">
    <property type="entry name" value="SbcC_Walker_B"/>
    <property type="match status" value="1"/>
</dbReference>
<protein>
    <recommendedName>
        <fullName evidence="3">Nuclease SbcCD subunit C</fullName>
    </recommendedName>
</protein>
<dbReference type="SUPFAM" id="SSF52540">
    <property type="entry name" value="P-loop containing nucleoside triphosphate hydrolases"/>
    <property type="match status" value="1"/>
</dbReference>
<dbReference type="InterPro" id="IPR038729">
    <property type="entry name" value="Rad50/SbcC_AAA"/>
</dbReference>
<dbReference type="Proteomes" id="UP000216498">
    <property type="component" value="Unassembled WGS sequence"/>
</dbReference>
<keyword evidence="7" id="KW-0269">Exonuclease</keyword>
<evidence type="ECO:0000259" key="6">
    <source>
        <dbReference type="Pfam" id="PF13476"/>
    </source>
</evidence>
<comment type="caution">
    <text evidence="7">The sequence shown here is derived from an EMBL/GenBank/DDBJ whole genome shotgun (WGS) entry which is preliminary data.</text>
</comment>